<name>A0A1F8CVF9_9BACT</name>
<dbReference type="PANTHER" id="PTHR21666:SF268">
    <property type="entry name" value="PEPTIDASE M23 DOMAIN-CONTAINING PROTEIN"/>
    <property type="match status" value="1"/>
</dbReference>
<evidence type="ECO:0000313" key="5">
    <source>
        <dbReference type="Proteomes" id="UP000178999"/>
    </source>
</evidence>
<dbReference type="Gene3D" id="2.70.70.10">
    <property type="entry name" value="Glucose Permease (Domain IIA)"/>
    <property type="match status" value="1"/>
</dbReference>
<proteinExistence type="predicted"/>
<feature type="transmembrane region" description="Helical" evidence="2">
    <location>
        <begin position="239"/>
        <end position="260"/>
    </location>
</feature>
<gene>
    <name evidence="4" type="ORF">A2382_04395</name>
</gene>
<feature type="region of interest" description="Disordered" evidence="1">
    <location>
        <begin position="76"/>
        <end position="95"/>
    </location>
</feature>
<dbReference type="GO" id="GO:0004222">
    <property type="term" value="F:metalloendopeptidase activity"/>
    <property type="evidence" value="ECO:0007669"/>
    <property type="project" value="TreeGrafter"/>
</dbReference>
<feature type="domain" description="M23ase beta-sheet core" evidence="3">
    <location>
        <begin position="344"/>
        <end position="422"/>
    </location>
</feature>
<feature type="compositionally biased region" description="Basic and acidic residues" evidence="1">
    <location>
        <begin position="77"/>
        <end position="93"/>
    </location>
</feature>
<organism evidence="4 5">
    <name type="scientific">Candidatus Woesebacteria bacterium RIFOXYB1_FULL_38_16</name>
    <dbReference type="NCBI Taxonomy" id="1802538"/>
    <lineage>
        <taxon>Bacteria</taxon>
        <taxon>Candidatus Woeseibacteriota</taxon>
    </lineage>
</organism>
<dbReference type="STRING" id="1802538.A2382_04395"/>
<accession>A0A1F8CVF9</accession>
<reference evidence="4 5" key="1">
    <citation type="journal article" date="2016" name="Nat. Commun.">
        <title>Thousands of microbial genomes shed light on interconnected biogeochemical processes in an aquifer system.</title>
        <authorList>
            <person name="Anantharaman K."/>
            <person name="Brown C.T."/>
            <person name="Hug L.A."/>
            <person name="Sharon I."/>
            <person name="Castelle C.J."/>
            <person name="Probst A.J."/>
            <person name="Thomas B.C."/>
            <person name="Singh A."/>
            <person name="Wilkins M.J."/>
            <person name="Karaoz U."/>
            <person name="Brodie E.L."/>
            <person name="Williams K.H."/>
            <person name="Hubbard S.S."/>
            <person name="Banfield J.F."/>
        </authorList>
    </citation>
    <scope>NUCLEOTIDE SEQUENCE [LARGE SCALE GENOMIC DNA]</scope>
</reference>
<dbReference type="InterPro" id="IPR016047">
    <property type="entry name" value="M23ase_b-sheet_dom"/>
</dbReference>
<dbReference type="Proteomes" id="UP000178999">
    <property type="component" value="Unassembled WGS sequence"/>
</dbReference>
<evidence type="ECO:0000256" key="1">
    <source>
        <dbReference type="SAM" id="MobiDB-lite"/>
    </source>
</evidence>
<sequence>MDERAKSVANGLAYTLSELSRQSKDKQSSFFGLTPHEISQATRYLTGHDINLVNPDGSLNQNAVKETLGALGTLTQHIDEQRLEPDEKKKVDENTETLEQALKTGENETVSPEDSKKAWEKIINNTSYTGTENPQSLSIKDLFNSPEFRAGLKDFLQEVQPNLGSFFSKLKPQFSSPLQNLGSSLPRSISNFVGDTAKSLLRSGISSASSAISGGVSAGASLLSSLVLGMVLIAIKMILVALVITVIILVPVLTAIIILITTNSAYIVPPGSTITNDSDTADCPAATGQTPTNVNAYLSRDNRFAFPIGTPDEVNYDCTHWDYNKASDMFPNGVGTGDPVVALPIFAYTSGTISFQDNDTLGGNNIGLAGDDGRWYYYAHNCEVFVKVGERVEVGQVIATSDTTGSAVGTPEHLHFAINTLGDTFIGGDGNICPALDFKDKFGLLRCESSGYCKSKFIKE</sequence>
<evidence type="ECO:0000313" key="4">
    <source>
        <dbReference type="EMBL" id="OGM79809.1"/>
    </source>
</evidence>
<dbReference type="AlphaFoldDB" id="A0A1F8CVF9"/>
<dbReference type="CDD" id="cd12797">
    <property type="entry name" value="M23_peptidase"/>
    <property type="match status" value="1"/>
</dbReference>
<dbReference type="SUPFAM" id="SSF51261">
    <property type="entry name" value="Duplicated hybrid motif"/>
    <property type="match status" value="1"/>
</dbReference>
<evidence type="ECO:0000256" key="2">
    <source>
        <dbReference type="SAM" id="Phobius"/>
    </source>
</evidence>
<protein>
    <recommendedName>
        <fullName evidence="3">M23ase beta-sheet core domain-containing protein</fullName>
    </recommendedName>
</protein>
<feature type="transmembrane region" description="Helical" evidence="2">
    <location>
        <begin position="211"/>
        <end position="232"/>
    </location>
</feature>
<dbReference type="PANTHER" id="PTHR21666">
    <property type="entry name" value="PEPTIDASE-RELATED"/>
    <property type="match status" value="1"/>
</dbReference>
<evidence type="ECO:0000259" key="3">
    <source>
        <dbReference type="Pfam" id="PF01551"/>
    </source>
</evidence>
<keyword evidence="2" id="KW-0472">Membrane</keyword>
<keyword evidence="2" id="KW-1133">Transmembrane helix</keyword>
<dbReference type="Pfam" id="PF01551">
    <property type="entry name" value="Peptidase_M23"/>
    <property type="match status" value="1"/>
</dbReference>
<dbReference type="InterPro" id="IPR011055">
    <property type="entry name" value="Dup_hybrid_motif"/>
</dbReference>
<dbReference type="EMBL" id="MGHY01000007">
    <property type="protein sequence ID" value="OGM79809.1"/>
    <property type="molecule type" value="Genomic_DNA"/>
</dbReference>
<comment type="caution">
    <text evidence="4">The sequence shown here is derived from an EMBL/GenBank/DDBJ whole genome shotgun (WGS) entry which is preliminary data.</text>
</comment>
<dbReference type="InterPro" id="IPR050570">
    <property type="entry name" value="Cell_wall_metabolism_enzyme"/>
</dbReference>
<keyword evidence="2" id="KW-0812">Transmembrane</keyword>